<evidence type="ECO:0000313" key="3">
    <source>
        <dbReference type="Proteomes" id="UP000567179"/>
    </source>
</evidence>
<name>A0A8H5B7F8_9AGAR</name>
<dbReference type="AlphaFoldDB" id="A0A8H5B7F8"/>
<dbReference type="EMBL" id="JAACJJ010000031">
    <property type="protein sequence ID" value="KAF5317957.1"/>
    <property type="molecule type" value="Genomic_DNA"/>
</dbReference>
<dbReference type="Proteomes" id="UP000567179">
    <property type="component" value="Unassembled WGS sequence"/>
</dbReference>
<sequence>MSDNELASIFFNLNLNIGVPQQADENVGAEVSYYLAGLETDHDVYSPLNVDLVDANGNTVEAGDMPYAEAADAMVESLLRSRAPIRITIHSEPPKVSYGNDHDGENSSERNNRAAVYAAQDVNNHDTSDKSLENNKKKKASCSGCCRAA</sequence>
<keyword evidence="3" id="KW-1185">Reference proteome</keyword>
<evidence type="ECO:0000313" key="2">
    <source>
        <dbReference type="EMBL" id="KAF5317957.1"/>
    </source>
</evidence>
<protein>
    <submittedName>
        <fullName evidence="2">Uncharacterized protein</fullName>
    </submittedName>
</protein>
<evidence type="ECO:0000256" key="1">
    <source>
        <dbReference type="SAM" id="MobiDB-lite"/>
    </source>
</evidence>
<feature type="compositionally biased region" description="Basic and acidic residues" evidence="1">
    <location>
        <begin position="100"/>
        <end position="112"/>
    </location>
</feature>
<proteinExistence type="predicted"/>
<gene>
    <name evidence="2" type="ORF">D9619_012031</name>
</gene>
<organism evidence="2 3">
    <name type="scientific">Psilocybe cf. subviscida</name>
    <dbReference type="NCBI Taxonomy" id="2480587"/>
    <lineage>
        <taxon>Eukaryota</taxon>
        <taxon>Fungi</taxon>
        <taxon>Dikarya</taxon>
        <taxon>Basidiomycota</taxon>
        <taxon>Agaricomycotina</taxon>
        <taxon>Agaricomycetes</taxon>
        <taxon>Agaricomycetidae</taxon>
        <taxon>Agaricales</taxon>
        <taxon>Agaricineae</taxon>
        <taxon>Strophariaceae</taxon>
        <taxon>Psilocybe</taxon>
    </lineage>
</organism>
<comment type="caution">
    <text evidence="2">The sequence shown here is derived from an EMBL/GenBank/DDBJ whole genome shotgun (WGS) entry which is preliminary data.</text>
</comment>
<accession>A0A8H5B7F8</accession>
<reference evidence="2 3" key="1">
    <citation type="journal article" date="2020" name="ISME J.">
        <title>Uncovering the hidden diversity of litter-decomposition mechanisms in mushroom-forming fungi.</title>
        <authorList>
            <person name="Floudas D."/>
            <person name="Bentzer J."/>
            <person name="Ahren D."/>
            <person name="Johansson T."/>
            <person name="Persson P."/>
            <person name="Tunlid A."/>
        </authorList>
    </citation>
    <scope>NUCLEOTIDE SEQUENCE [LARGE SCALE GENOMIC DNA]</scope>
    <source>
        <strain evidence="2 3">CBS 101986</strain>
    </source>
</reference>
<feature type="region of interest" description="Disordered" evidence="1">
    <location>
        <begin position="90"/>
        <end position="149"/>
    </location>
</feature>
<feature type="compositionally biased region" description="Basic and acidic residues" evidence="1">
    <location>
        <begin position="123"/>
        <end position="135"/>
    </location>
</feature>